<sequence>MSEKTMVPQALHTSNAEELPHMRDSDGQVQSPLNLRLPITKGKNWEIFLYLADPKNSKAINDGLNAVGTVHFARFLPEAGFSTFKSQTLWVLTEYDGTFDQYIQDFVNQMGDIFDGLLGFVDDPPPVPVKDNVAAFGAWVSAHNEKSNLYSAYPTLTVQTILNNS</sequence>
<name>A0A4V2G405_9BACT</name>
<comment type="caution">
    <text evidence="2">The sequence shown here is derived from an EMBL/GenBank/DDBJ whole genome shotgun (WGS) entry which is preliminary data.</text>
</comment>
<feature type="region of interest" description="Disordered" evidence="1">
    <location>
        <begin position="1"/>
        <end position="30"/>
    </location>
</feature>
<keyword evidence="3" id="KW-1185">Reference proteome</keyword>
<reference evidence="2 3" key="1">
    <citation type="submission" date="2019-02" db="EMBL/GenBank/DDBJ databases">
        <title>Genomic Encyclopedia of Archaeal and Bacterial Type Strains, Phase II (KMG-II): from individual species to whole genera.</title>
        <authorList>
            <person name="Goeker M."/>
        </authorList>
    </citation>
    <scope>NUCLEOTIDE SEQUENCE [LARGE SCALE GENOMIC DNA]</scope>
    <source>
        <strain evidence="2 3">DSM 18101</strain>
    </source>
</reference>
<evidence type="ECO:0000313" key="3">
    <source>
        <dbReference type="Proteomes" id="UP000292958"/>
    </source>
</evidence>
<dbReference type="EMBL" id="SHKW01000001">
    <property type="protein sequence ID" value="RZU39126.1"/>
    <property type="molecule type" value="Genomic_DNA"/>
</dbReference>
<dbReference type="AlphaFoldDB" id="A0A4V2G405"/>
<dbReference type="OrthoDB" id="116741at2"/>
<evidence type="ECO:0000313" key="2">
    <source>
        <dbReference type="EMBL" id="RZU39126.1"/>
    </source>
</evidence>
<accession>A0A4V2G405</accession>
<dbReference type="Proteomes" id="UP000292958">
    <property type="component" value="Unassembled WGS sequence"/>
</dbReference>
<organism evidence="2 3">
    <name type="scientific">Edaphobacter modestus</name>
    <dbReference type="NCBI Taxonomy" id="388466"/>
    <lineage>
        <taxon>Bacteria</taxon>
        <taxon>Pseudomonadati</taxon>
        <taxon>Acidobacteriota</taxon>
        <taxon>Terriglobia</taxon>
        <taxon>Terriglobales</taxon>
        <taxon>Acidobacteriaceae</taxon>
        <taxon>Edaphobacter</taxon>
    </lineage>
</organism>
<gene>
    <name evidence="2" type="ORF">BDD14_0460</name>
</gene>
<evidence type="ECO:0000256" key="1">
    <source>
        <dbReference type="SAM" id="MobiDB-lite"/>
    </source>
</evidence>
<dbReference type="RefSeq" id="WP_130417385.1">
    <property type="nucleotide sequence ID" value="NZ_SHKW01000001.1"/>
</dbReference>
<protein>
    <submittedName>
        <fullName evidence="2">Uncharacterized protein</fullName>
    </submittedName>
</protein>
<proteinExistence type="predicted"/>